<sequence length="144" mass="15795">MGSVKPVSPDKVNQTTQNVTHRHLASLVIGGYIPDEMPWNFLNIFTLPALQKLESRPGFLQGDFIGLLQSLISRSRCSIQELYIPYSPESSLELYLLALPTVGSIVGGIPDPVNPCADAELVNLKYKRLEGIWCPLVPGRVPAP</sequence>
<comment type="caution">
    <text evidence="1">The sequence shown here is derived from an EMBL/GenBank/DDBJ whole genome shotgun (WGS) entry which is preliminary data.</text>
</comment>
<dbReference type="EMBL" id="JARKIB010000090">
    <property type="protein sequence ID" value="KAJ7743640.1"/>
    <property type="molecule type" value="Genomic_DNA"/>
</dbReference>
<organism evidence="1 2">
    <name type="scientific">Mycena metata</name>
    <dbReference type="NCBI Taxonomy" id="1033252"/>
    <lineage>
        <taxon>Eukaryota</taxon>
        <taxon>Fungi</taxon>
        <taxon>Dikarya</taxon>
        <taxon>Basidiomycota</taxon>
        <taxon>Agaricomycotina</taxon>
        <taxon>Agaricomycetes</taxon>
        <taxon>Agaricomycetidae</taxon>
        <taxon>Agaricales</taxon>
        <taxon>Marasmiineae</taxon>
        <taxon>Mycenaceae</taxon>
        <taxon>Mycena</taxon>
    </lineage>
</organism>
<name>A0AAD7II60_9AGAR</name>
<reference evidence="1" key="1">
    <citation type="submission" date="2023-03" db="EMBL/GenBank/DDBJ databases">
        <title>Massive genome expansion in bonnet fungi (Mycena s.s.) driven by repeated elements and novel gene families across ecological guilds.</title>
        <authorList>
            <consortium name="Lawrence Berkeley National Laboratory"/>
            <person name="Harder C.B."/>
            <person name="Miyauchi S."/>
            <person name="Viragh M."/>
            <person name="Kuo A."/>
            <person name="Thoen E."/>
            <person name="Andreopoulos B."/>
            <person name="Lu D."/>
            <person name="Skrede I."/>
            <person name="Drula E."/>
            <person name="Henrissat B."/>
            <person name="Morin E."/>
            <person name="Kohler A."/>
            <person name="Barry K."/>
            <person name="LaButti K."/>
            <person name="Morin E."/>
            <person name="Salamov A."/>
            <person name="Lipzen A."/>
            <person name="Mereny Z."/>
            <person name="Hegedus B."/>
            <person name="Baldrian P."/>
            <person name="Stursova M."/>
            <person name="Weitz H."/>
            <person name="Taylor A."/>
            <person name="Grigoriev I.V."/>
            <person name="Nagy L.G."/>
            <person name="Martin F."/>
            <person name="Kauserud H."/>
        </authorList>
    </citation>
    <scope>NUCLEOTIDE SEQUENCE</scope>
    <source>
        <strain evidence="1">CBHHK182m</strain>
    </source>
</reference>
<dbReference type="AlphaFoldDB" id="A0AAD7II60"/>
<gene>
    <name evidence="1" type="ORF">B0H16DRAFT_1463629</name>
</gene>
<evidence type="ECO:0000313" key="2">
    <source>
        <dbReference type="Proteomes" id="UP001215598"/>
    </source>
</evidence>
<proteinExistence type="predicted"/>
<keyword evidence="2" id="KW-1185">Reference proteome</keyword>
<evidence type="ECO:0000313" key="1">
    <source>
        <dbReference type="EMBL" id="KAJ7743640.1"/>
    </source>
</evidence>
<accession>A0AAD7II60</accession>
<dbReference type="Proteomes" id="UP001215598">
    <property type="component" value="Unassembled WGS sequence"/>
</dbReference>
<protein>
    <submittedName>
        <fullName evidence="1">Uncharacterized protein</fullName>
    </submittedName>
</protein>